<accession>A0A8B6H3D4</accession>
<proteinExistence type="predicted"/>
<feature type="compositionally biased region" description="Basic and acidic residues" evidence="1">
    <location>
        <begin position="1"/>
        <end position="13"/>
    </location>
</feature>
<dbReference type="EMBL" id="UYJE01009403">
    <property type="protein sequence ID" value="VDI73217.1"/>
    <property type="molecule type" value="Genomic_DNA"/>
</dbReference>
<gene>
    <name evidence="2" type="ORF">MGAL_10B023500</name>
</gene>
<comment type="caution">
    <text evidence="2">The sequence shown here is derived from an EMBL/GenBank/DDBJ whole genome shotgun (WGS) entry which is preliminary data.</text>
</comment>
<feature type="compositionally biased region" description="Polar residues" evidence="1">
    <location>
        <begin position="21"/>
        <end position="34"/>
    </location>
</feature>
<evidence type="ECO:0000256" key="1">
    <source>
        <dbReference type="SAM" id="MobiDB-lite"/>
    </source>
</evidence>
<feature type="region of interest" description="Disordered" evidence="1">
    <location>
        <begin position="1"/>
        <end position="92"/>
    </location>
</feature>
<evidence type="ECO:0000313" key="3">
    <source>
        <dbReference type="Proteomes" id="UP000596742"/>
    </source>
</evidence>
<reference evidence="2" key="1">
    <citation type="submission" date="2018-11" db="EMBL/GenBank/DDBJ databases">
        <authorList>
            <person name="Alioto T."/>
            <person name="Alioto T."/>
        </authorList>
    </citation>
    <scope>NUCLEOTIDE SEQUENCE</scope>
</reference>
<keyword evidence="3" id="KW-1185">Reference proteome</keyword>
<name>A0A8B6H3D4_MYTGA</name>
<protein>
    <submittedName>
        <fullName evidence="2">Uncharacterized protein</fullName>
    </submittedName>
</protein>
<organism evidence="2 3">
    <name type="scientific">Mytilus galloprovincialis</name>
    <name type="common">Mediterranean mussel</name>
    <dbReference type="NCBI Taxonomy" id="29158"/>
    <lineage>
        <taxon>Eukaryota</taxon>
        <taxon>Metazoa</taxon>
        <taxon>Spiralia</taxon>
        <taxon>Lophotrochozoa</taxon>
        <taxon>Mollusca</taxon>
        <taxon>Bivalvia</taxon>
        <taxon>Autobranchia</taxon>
        <taxon>Pteriomorphia</taxon>
        <taxon>Mytilida</taxon>
        <taxon>Mytiloidea</taxon>
        <taxon>Mytilidae</taxon>
        <taxon>Mytilinae</taxon>
        <taxon>Mytilus</taxon>
    </lineage>
</organism>
<dbReference type="Proteomes" id="UP000596742">
    <property type="component" value="Unassembled WGS sequence"/>
</dbReference>
<sequence>MIERNRRNERKGTGAEVVVNRNKTVNQNISNPRTPSEKFDELDNSVFADLSSDQLNPPKPPKKPKTPKPNTKETKMVSSSNPQKQADVDSPVSDKLETLIKVQDLKIGQEGMKRMFEYKLDKLKTDLITSVDNKIRTLCDEISLDLARETNPNDQIINNIQSIQSRIDNSKNKENRSTLTY</sequence>
<evidence type="ECO:0000313" key="2">
    <source>
        <dbReference type="EMBL" id="VDI73217.1"/>
    </source>
</evidence>
<dbReference type="AlphaFoldDB" id="A0A8B6H3D4"/>